<evidence type="ECO:0000313" key="1">
    <source>
        <dbReference type="EMBL" id="RHI25630.1"/>
    </source>
</evidence>
<dbReference type="EMBL" id="QRKN01000001">
    <property type="protein sequence ID" value="RHI25630.1"/>
    <property type="molecule type" value="Genomic_DNA"/>
</dbReference>
<reference evidence="1 2" key="1">
    <citation type="submission" date="2018-08" db="EMBL/GenBank/DDBJ databases">
        <title>A genome reference for cultivated species of the human gut microbiota.</title>
        <authorList>
            <person name="Zou Y."/>
            <person name="Xue W."/>
            <person name="Luo G."/>
        </authorList>
    </citation>
    <scope>NUCLEOTIDE SEQUENCE [LARGE SCALE GENOMIC DNA]</scope>
    <source>
        <strain evidence="1 2">AM16-11</strain>
    </source>
</reference>
<gene>
    <name evidence="1" type="ORF">DW172_02805</name>
</gene>
<organism evidence="1 2">
    <name type="scientific">Agathobacter rectalis</name>
    <dbReference type="NCBI Taxonomy" id="39491"/>
    <lineage>
        <taxon>Bacteria</taxon>
        <taxon>Bacillati</taxon>
        <taxon>Bacillota</taxon>
        <taxon>Clostridia</taxon>
        <taxon>Lachnospirales</taxon>
        <taxon>Lachnospiraceae</taxon>
        <taxon>Agathobacter</taxon>
    </lineage>
</organism>
<evidence type="ECO:0000313" key="2">
    <source>
        <dbReference type="Proteomes" id="UP000285865"/>
    </source>
</evidence>
<name>A0A414ZQV5_9FIRM</name>
<dbReference type="AlphaFoldDB" id="A0A414ZQV5"/>
<protein>
    <submittedName>
        <fullName evidence="1">Uncharacterized protein</fullName>
    </submittedName>
</protein>
<comment type="caution">
    <text evidence="1">The sequence shown here is derived from an EMBL/GenBank/DDBJ whole genome shotgun (WGS) entry which is preliminary data.</text>
</comment>
<dbReference type="Proteomes" id="UP000285865">
    <property type="component" value="Unassembled WGS sequence"/>
</dbReference>
<accession>A0A414ZQV5</accession>
<proteinExistence type="predicted"/>
<sequence length="105" mass="13009">MIDIEWYVYYHDSNAQKIIRWNIFNHGSFTEKVKKLLKDNLSRDEFEDGLKKYLMYYMWSKCEYEIILSPWTGRADDIKIDVYDQIMMNFDRFIDYCWSFKSEKP</sequence>